<dbReference type="AlphaFoldDB" id="A0A4R6QJB7"/>
<comment type="subcellular location">
    <subcellularLocation>
        <location evidence="7">Cell inner membrane</location>
        <topology evidence="7">Multi-pass membrane protein</topology>
    </subcellularLocation>
    <subcellularLocation>
        <location evidence="1">Cell membrane</location>
        <topology evidence="1">Multi-pass membrane protein</topology>
    </subcellularLocation>
</comment>
<reference evidence="9 10" key="1">
    <citation type="submission" date="2019-03" db="EMBL/GenBank/DDBJ databases">
        <title>Genomic Encyclopedia of Type Strains, Phase IV (KMG-IV): sequencing the most valuable type-strain genomes for metagenomic binning, comparative biology and taxonomic classification.</title>
        <authorList>
            <person name="Goeker M."/>
        </authorList>
    </citation>
    <scope>NUCLEOTIDE SEQUENCE [LARGE SCALE GENOMIC DNA]</scope>
    <source>
        <strain evidence="9 10">DSM 16998</strain>
    </source>
</reference>
<proteinExistence type="inferred from homology"/>
<dbReference type="Pfam" id="PF04290">
    <property type="entry name" value="DctQ"/>
    <property type="match status" value="1"/>
</dbReference>
<evidence type="ECO:0000256" key="7">
    <source>
        <dbReference type="RuleBase" id="RU369079"/>
    </source>
</evidence>
<dbReference type="GO" id="GO:0005886">
    <property type="term" value="C:plasma membrane"/>
    <property type="evidence" value="ECO:0007669"/>
    <property type="project" value="UniProtKB-SubCell"/>
</dbReference>
<gene>
    <name evidence="9" type="ORF">DES47_105230</name>
</gene>
<evidence type="ECO:0000256" key="2">
    <source>
        <dbReference type="ARBA" id="ARBA00022448"/>
    </source>
</evidence>
<comment type="caution">
    <text evidence="9">The sequence shown here is derived from an EMBL/GenBank/DDBJ whole genome shotgun (WGS) entry which is preliminary data.</text>
</comment>
<feature type="transmembrane region" description="Helical" evidence="7">
    <location>
        <begin position="47"/>
        <end position="65"/>
    </location>
</feature>
<sequence>MPPLLRRLALWCAMAGCCAACLVAMLTVVSIVGRTFWSWPIPGDVELTQFGIALCIALCLPWCQLQRGNIIVDFFTQRSGPRTKRWLDGVGSLLLAVMVGLLAWRSGAGALAVGEANETTMILGLPMWVSYAALAPGLALTSLIALLQVFTGVEVRE</sequence>
<organism evidence="9 10">
    <name type="scientific">Roseateles toxinivorans</name>
    <dbReference type="NCBI Taxonomy" id="270368"/>
    <lineage>
        <taxon>Bacteria</taxon>
        <taxon>Pseudomonadati</taxon>
        <taxon>Pseudomonadota</taxon>
        <taxon>Betaproteobacteria</taxon>
        <taxon>Burkholderiales</taxon>
        <taxon>Sphaerotilaceae</taxon>
        <taxon>Roseateles</taxon>
    </lineage>
</organism>
<keyword evidence="5 7" id="KW-1133">Transmembrane helix</keyword>
<feature type="transmembrane region" description="Helical" evidence="7">
    <location>
        <begin position="86"/>
        <end position="108"/>
    </location>
</feature>
<evidence type="ECO:0000256" key="5">
    <source>
        <dbReference type="ARBA" id="ARBA00022989"/>
    </source>
</evidence>
<evidence type="ECO:0000256" key="1">
    <source>
        <dbReference type="ARBA" id="ARBA00004651"/>
    </source>
</evidence>
<keyword evidence="4 7" id="KW-0812">Transmembrane</keyword>
<evidence type="ECO:0000256" key="4">
    <source>
        <dbReference type="ARBA" id="ARBA00022692"/>
    </source>
</evidence>
<keyword evidence="3" id="KW-1003">Cell membrane</keyword>
<dbReference type="OrthoDB" id="6900059at2"/>
<comment type="caution">
    <text evidence="7">Lacks conserved residue(s) required for the propagation of feature annotation.</text>
</comment>
<comment type="subunit">
    <text evidence="7">The complex comprises the extracytoplasmic solute receptor protein and the two transmembrane proteins.</text>
</comment>
<keyword evidence="10" id="KW-1185">Reference proteome</keyword>
<dbReference type="GO" id="GO:0022857">
    <property type="term" value="F:transmembrane transporter activity"/>
    <property type="evidence" value="ECO:0007669"/>
    <property type="project" value="UniProtKB-UniRule"/>
</dbReference>
<feature type="transmembrane region" description="Helical" evidence="7">
    <location>
        <begin position="128"/>
        <end position="150"/>
    </location>
</feature>
<comment type="function">
    <text evidence="7">Part of the tripartite ATP-independent periplasmic (TRAP) transport system.</text>
</comment>
<name>A0A4R6QJB7_9BURK</name>
<feature type="domain" description="Tripartite ATP-independent periplasmic transporters DctQ component" evidence="8">
    <location>
        <begin position="24"/>
        <end position="153"/>
    </location>
</feature>
<dbReference type="Proteomes" id="UP000295361">
    <property type="component" value="Unassembled WGS sequence"/>
</dbReference>
<protein>
    <recommendedName>
        <fullName evidence="7">TRAP transporter small permease protein</fullName>
    </recommendedName>
</protein>
<dbReference type="InParanoid" id="A0A4R6QJB7"/>
<dbReference type="EMBL" id="SNXS01000005">
    <property type="protein sequence ID" value="TDP63227.1"/>
    <property type="molecule type" value="Genomic_DNA"/>
</dbReference>
<comment type="similarity">
    <text evidence="7">Belongs to the TRAP transporter small permease family.</text>
</comment>
<evidence type="ECO:0000313" key="9">
    <source>
        <dbReference type="EMBL" id="TDP63227.1"/>
    </source>
</evidence>
<keyword evidence="7" id="KW-0997">Cell inner membrane</keyword>
<evidence type="ECO:0000313" key="10">
    <source>
        <dbReference type="Proteomes" id="UP000295361"/>
    </source>
</evidence>
<dbReference type="InterPro" id="IPR055348">
    <property type="entry name" value="DctQ"/>
</dbReference>
<evidence type="ECO:0000256" key="3">
    <source>
        <dbReference type="ARBA" id="ARBA00022475"/>
    </source>
</evidence>
<evidence type="ECO:0000259" key="8">
    <source>
        <dbReference type="Pfam" id="PF04290"/>
    </source>
</evidence>
<keyword evidence="6 7" id="KW-0472">Membrane</keyword>
<accession>A0A4R6QJB7</accession>
<keyword evidence="2 7" id="KW-0813">Transport</keyword>
<evidence type="ECO:0000256" key="6">
    <source>
        <dbReference type="ARBA" id="ARBA00023136"/>
    </source>
</evidence>